<evidence type="ECO:0000256" key="12">
    <source>
        <dbReference type="RuleBase" id="RU000696"/>
    </source>
</evidence>
<dbReference type="UniPathway" id="UPA00109">
    <property type="reaction ID" value="UER00185"/>
</dbReference>
<dbReference type="InterPro" id="IPR001576">
    <property type="entry name" value="Phosphoglycerate_kinase"/>
</dbReference>
<evidence type="ECO:0000256" key="1">
    <source>
        <dbReference type="ARBA" id="ARBA00000642"/>
    </source>
</evidence>
<dbReference type="GO" id="GO:0043531">
    <property type="term" value="F:ADP binding"/>
    <property type="evidence" value="ECO:0007669"/>
    <property type="project" value="TreeGrafter"/>
</dbReference>
<dbReference type="FunFam" id="3.40.50.1260:FF:000003">
    <property type="entry name" value="Phosphoglycerate kinase"/>
    <property type="match status" value="1"/>
</dbReference>
<keyword evidence="7" id="KW-0547">Nucleotide-binding</keyword>
<comment type="catalytic activity">
    <reaction evidence="1 11">
        <text>(2R)-3-phosphoglycerate + ATP = (2R)-3-phospho-glyceroyl phosphate + ADP</text>
        <dbReference type="Rhea" id="RHEA:14801"/>
        <dbReference type="ChEBI" id="CHEBI:30616"/>
        <dbReference type="ChEBI" id="CHEBI:57604"/>
        <dbReference type="ChEBI" id="CHEBI:58272"/>
        <dbReference type="ChEBI" id="CHEBI:456216"/>
        <dbReference type="EC" id="2.7.2.3"/>
    </reaction>
</comment>
<dbReference type="GO" id="GO:0006096">
    <property type="term" value="P:glycolytic process"/>
    <property type="evidence" value="ECO:0007669"/>
    <property type="project" value="UniProtKB-UniPathway"/>
</dbReference>
<evidence type="ECO:0000256" key="4">
    <source>
        <dbReference type="ARBA" id="ARBA00011245"/>
    </source>
</evidence>
<reference evidence="13" key="1">
    <citation type="submission" date="2021-01" db="EMBL/GenBank/DDBJ databases">
        <authorList>
            <person name="Corre E."/>
            <person name="Pelletier E."/>
            <person name="Niang G."/>
            <person name="Scheremetjew M."/>
            <person name="Finn R."/>
            <person name="Kale V."/>
            <person name="Holt S."/>
            <person name="Cochrane G."/>
            <person name="Meng A."/>
            <person name="Brown T."/>
            <person name="Cohen L."/>
        </authorList>
    </citation>
    <scope>NUCLEOTIDE SEQUENCE</scope>
    <source>
        <strain evidence="13">CCAP979/52</strain>
    </source>
</reference>
<sequence length="505" mass="53056">MATLLKEASTMQMMRASVLLAVSAVASAYITTPGFLGGRLAQSAAISRASDFNLRLRTTNGAARSARVQSIQMMAAATKKKSVSDLSRKDLEGKKVLIRCDLNVPLDGKKITDDTRIRASVPTIKYLLDNGARVAISSHLGRPKGGPEDKYSLAPCGARLAELLGKGCVVTKDCIGEETSKIVNNLKNGECCLLENVRFYPEEEKNDKAFSKKLAAPFDMYVNDAFGTAHRAHSSTAGVTEFLSPSVAGFLLQKELDYLEGAVSEPKRPFAAIVGGSKVSSKIGVIESLLGKCDKLVIGGGMVFTFLKARGLNVGSSLVEEDKLELAKSLEASAAKRGVKIILPTDVVLADKFAADANTKVASVNDIPAGWMGLDNGPESTKLIQKELSDCKTIIWNGPMGVFEFDKFAAGTNAVAQTLAECTAKGAITIIGGGDSVAAVEKAGLAEKMSHISTGGGASLELLEGQILPGVAALDNASSGAKTVAATGASAKDTNYYKNKNPWDV</sequence>
<evidence type="ECO:0000256" key="5">
    <source>
        <dbReference type="ARBA" id="ARBA00013061"/>
    </source>
</evidence>
<dbReference type="PANTHER" id="PTHR11406:SF23">
    <property type="entry name" value="PHOSPHOGLYCERATE KINASE 1, CHLOROPLASTIC-RELATED"/>
    <property type="match status" value="1"/>
</dbReference>
<dbReference type="AlphaFoldDB" id="A0A7S0MM33"/>
<evidence type="ECO:0000256" key="10">
    <source>
        <dbReference type="ARBA" id="ARBA00022842"/>
    </source>
</evidence>
<evidence type="ECO:0000256" key="6">
    <source>
        <dbReference type="ARBA" id="ARBA00022679"/>
    </source>
</evidence>
<evidence type="ECO:0000256" key="8">
    <source>
        <dbReference type="ARBA" id="ARBA00022777"/>
    </source>
</evidence>
<dbReference type="GO" id="GO:0005829">
    <property type="term" value="C:cytosol"/>
    <property type="evidence" value="ECO:0007669"/>
    <property type="project" value="TreeGrafter"/>
</dbReference>
<comment type="similarity">
    <text evidence="3 11">Belongs to the phosphoglycerate kinase family.</text>
</comment>
<evidence type="ECO:0000256" key="2">
    <source>
        <dbReference type="ARBA" id="ARBA00001946"/>
    </source>
</evidence>
<comment type="pathway">
    <text evidence="11">Carbohydrate degradation; glycolysis; pyruvate from D-glyceraldehyde 3-phosphate: step 2/5.</text>
</comment>
<name>A0A7S0MM33_9CRYP</name>
<dbReference type="HAMAP" id="MF_00145">
    <property type="entry name" value="Phosphoglyc_kinase"/>
    <property type="match status" value="1"/>
</dbReference>
<gene>
    <name evidence="13" type="ORF">CCUR1050_LOCUS22278</name>
</gene>
<dbReference type="InterPro" id="IPR015824">
    <property type="entry name" value="Phosphoglycerate_kinase_N"/>
</dbReference>
<keyword evidence="8 11" id="KW-0418">Kinase</keyword>
<dbReference type="InterPro" id="IPR036043">
    <property type="entry name" value="Phosphoglycerate_kinase_sf"/>
</dbReference>
<dbReference type="GO" id="GO:0004618">
    <property type="term" value="F:phosphoglycerate kinase activity"/>
    <property type="evidence" value="ECO:0007669"/>
    <property type="project" value="UniProtKB-EC"/>
</dbReference>
<comment type="cofactor">
    <cofactor evidence="2">
        <name>Mg(2+)</name>
        <dbReference type="ChEBI" id="CHEBI:18420"/>
    </cofactor>
</comment>
<evidence type="ECO:0000313" key="13">
    <source>
        <dbReference type="EMBL" id="CAD8644593.1"/>
    </source>
</evidence>
<keyword evidence="10" id="KW-0460">Magnesium</keyword>
<dbReference type="PRINTS" id="PR00477">
    <property type="entry name" value="PHGLYCKINASE"/>
</dbReference>
<comment type="subunit">
    <text evidence="4 12">Monomer.</text>
</comment>
<dbReference type="GO" id="GO:0006094">
    <property type="term" value="P:gluconeogenesis"/>
    <property type="evidence" value="ECO:0007669"/>
    <property type="project" value="TreeGrafter"/>
</dbReference>
<evidence type="ECO:0000256" key="3">
    <source>
        <dbReference type="ARBA" id="ARBA00008982"/>
    </source>
</evidence>
<keyword evidence="6 11" id="KW-0808">Transferase</keyword>
<accession>A0A7S0MM33</accession>
<dbReference type="Gene3D" id="3.40.50.1260">
    <property type="entry name" value="Phosphoglycerate kinase, N-terminal domain"/>
    <property type="match status" value="2"/>
</dbReference>
<dbReference type="CDD" id="cd00318">
    <property type="entry name" value="Phosphoglycerate_kinase"/>
    <property type="match status" value="1"/>
</dbReference>
<dbReference type="EMBL" id="HBEZ01040552">
    <property type="protein sequence ID" value="CAD8644593.1"/>
    <property type="molecule type" value="Transcribed_RNA"/>
</dbReference>
<keyword evidence="9" id="KW-0067">ATP-binding</keyword>
<evidence type="ECO:0000256" key="11">
    <source>
        <dbReference type="RuleBase" id="RU000532"/>
    </source>
</evidence>
<protein>
    <recommendedName>
        <fullName evidence="5 11">Phosphoglycerate kinase</fullName>
        <ecNumber evidence="5 11">2.7.2.3</ecNumber>
    </recommendedName>
</protein>
<dbReference type="FunFam" id="3.40.50.1260:FF:000006">
    <property type="entry name" value="Phosphoglycerate kinase"/>
    <property type="match status" value="1"/>
</dbReference>
<dbReference type="PROSITE" id="PS00111">
    <property type="entry name" value="PGLYCERATE_KINASE"/>
    <property type="match status" value="1"/>
</dbReference>
<proteinExistence type="inferred from homology"/>
<evidence type="ECO:0000256" key="9">
    <source>
        <dbReference type="ARBA" id="ARBA00022840"/>
    </source>
</evidence>
<dbReference type="InterPro" id="IPR015911">
    <property type="entry name" value="Phosphoglycerate_kinase_CS"/>
</dbReference>
<dbReference type="EC" id="2.7.2.3" evidence="5 11"/>
<dbReference type="SUPFAM" id="SSF53748">
    <property type="entry name" value="Phosphoglycerate kinase"/>
    <property type="match status" value="1"/>
</dbReference>
<dbReference type="GO" id="GO:0005524">
    <property type="term" value="F:ATP binding"/>
    <property type="evidence" value="ECO:0007669"/>
    <property type="project" value="UniProtKB-KW"/>
</dbReference>
<evidence type="ECO:0000256" key="7">
    <source>
        <dbReference type="ARBA" id="ARBA00022741"/>
    </source>
</evidence>
<organism evidence="13">
    <name type="scientific">Cryptomonas curvata</name>
    <dbReference type="NCBI Taxonomy" id="233186"/>
    <lineage>
        <taxon>Eukaryota</taxon>
        <taxon>Cryptophyceae</taxon>
        <taxon>Cryptomonadales</taxon>
        <taxon>Cryptomonadaceae</taxon>
        <taxon>Cryptomonas</taxon>
    </lineage>
</organism>
<dbReference type="Pfam" id="PF00162">
    <property type="entry name" value="PGK"/>
    <property type="match status" value="1"/>
</dbReference>
<dbReference type="PANTHER" id="PTHR11406">
    <property type="entry name" value="PHOSPHOGLYCERATE KINASE"/>
    <property type="match status" value="1"/>
</dbReference>